<dbReference type="EMBL" id="CAJPWZ010003198">
    <property type="protein sequence ID" value="CAG2253966.1"/>
    <property type="molecule type" value="Genomic_DNA"/>
</dbReference>
<dbReference type="AlphaFoldDB" id="A0A8S3VCC5"/>
<name>A0A8S3VCC5_MYTED</name>
<proteinExistence type="predicted"/>
<gene>
    <name evidence="1" type="ORF">MEDL_65476</name>
</gene>
<evidence type="ECO:0000313" key="1">
    <source>
        <dbReference type="EMBL" id="CAG2253966.1"/>
    </source>
</evidence>
<keyword evidence="2" id="KW-1185">Reference proteome</keyword>
<organism evidence="1 2">
    <name type="scientific">Mytilus edulis</name>
    <name type="common">Blue mussel</name>
    <dbReference type="NCBI Taxonomy" id="6550"/>
    <lineage>
        <taxon>Eukaryota</taxon>
        <taxon>Metazoa</taxon>
        <taxon>Spiralia</taxon>
        <taxon>Lophotrochozoa</taxon>
        <taxon>Mollusca</taxon>
        <taxon>Bivalvia</taxon>
        <taxon>Autobranchia</taxon>
        <taxon>Pteriomorphia</taxon>
        <taxon>Mytilida</taxon>
        <taxon>Mytiloidea</taxon>
        <taxon>Mytilidae</taxon>
        <taxon>Mytilinae</taxon>
        <taxon>Mytilus</taxon>
    </lineage>
</organism>
<dbReference type="OrthoDB" id="6128227at2759"/>
<sequence>MLEENYGKMPIRLLDFGMAAPIDGKDGSTGFLKDMIHVVSNFIAMYIGLEFNSRISLETNWKDEVQQIAELYGLSGEDIEELFSLIDMALNVSRDQMPFDKRLADILNTDHQLENELKQVAKILFPVTSQGQETEQQIGSFENTGQSNRTQTEAEDLVSMRCNNNKIT</sequence>
<accession>A0A8S3VCC5</accession>
<dbReference type="Proteomes" id="UP000683360">
    <property type="component" value="Unassembled WGS sequence"/>
</dbReference>
<reference evidence="1" key="1">
    <citation type="submission" date="2021-03" db="EMBL/GenBank/DDBJ databases">
        <authorList>
            <person name="Bekaert M."/>
        </authorList>
    </citation>
    <scope>NUCLEOTIDE SEQUENCE</scope>
</reference>
<protein>
    <submittedName>
        <fullName evidence="1">Uncharacterized protein</fullName>
    </submittedName>
</protein>
<comment type="caution">
    <text evidence="1">The sequence shown here is derived from an EMBL/GenBank/DDBJ whole genome shotgun (WGS) entry which is preliminary data.</text>
</comment>
<evidence type="ECO:0000313" key="2">
    <source>
        <dbReference type="Proteomes" id="UP000683360"/>
    </source>
</evidence>